<evidence type="ECO:0000256" key="1">
    <source>
        <dbReference type="SAM" id="Phobius"/>
    </source>
</evidence>
<dbReference type="AlphaFoldDB" id="A0A062U214"/>
<keyword evidence="3" id="KW-1185">Reference proteome</keyword>
<feature type="transmembrane region" description="Helical" evidence="1">
    <location>
        <begin position="21"/>
        <end position="41"/>
    </location>
</feature>
<reference evidence="2 3" key="1">
    <citation type="journal article" date="2014" name="Antonie Van Leeuwenhoek">
        <title>Hyphomonas beringensis sp. nov. and Hyphomonas chukchiensis sp. nov., isolated from surface seawater of the Bering Sea and Chukchi Sea.</title>
        <authorList>
            <person name="Li C."/>
            <person name="Lai Q."/>
            <person name="Li G."/>
            <person name="Dong C."/>
            <person name="Wang J."/>
            <person name="Liao Y."/>
            <person name="Shao Z."/>
        </authorList>
    </citation>
    <scope>NUCLEOTIDE SEQUENCE [LARGE SCALE GENOMIC DNA]</scope>
    <source>
        <strain evidence="2 3">25B14_1</strain>
    </source>
</reference>
<protein>
    <submittedName>
        <fullName evidence="2">Uncharacterized protein</fullName>
    </submittedName>
</protein>
<keyword evidence="1" id="KW-1133">Transmembrane helix</keyword>
<organism evidence="2 3">
    <name type="scientific">Hyphomonas beringensis</name>
    <dbReference type="NCBI Taxonomy" id="1280946"/>
    <lineage>
        <taxon>Bacteria</taxon>
        <taxon>Pseudomonadati</taxon>
        <taxon>Pseudomonadota</taxon>
        <taxon>Alphaproteobacteria</taxon>
        <taxon>Hyphomonadales</taxon>
        <taxon>Hyphomonadaceae</taxon>
        <taxon>Hyphomonas</taxon>
    </lineage>
</organism>
<name>A0A062U214_9PROT</name>
<keyword evidence="1" id="KW-0472">Membrane</keyword>
<comment type="caution">
    <text evidence="2">The sequence shown here is derived from an EMBL/GenBank/DDBJ whole genome shotgun (WGS) entry which is preliminary data.</text>
</comment>
<sequence length="50" mass="5515">MWRVFKTPHEFHAERVSGAGFPAWHGVVLSVFFVLSFAPHLPPSLAAIAV</sequence>
<dbReference type="EMBL" id="AWFF01000038">
    <property type="protein sequence ID" value="KCZ54386.1"/>
    <property type="molecule type" value="Genomic_DNA"/>
</dbReference>
<dbReference type="Proteomes" id="UP000027037">
    <property type="component" value="Unassembled WGS sequence"/>
</dbReference>
<gene>
    <name evidence="2" type="ORF">HY29_14645</name>
</gene>
<dbReference type="STRING" id="1280946.HY29_14645"/>
<evidence type="ECO:0000313" key="2">
    <source>
        <dbReference type="EMBL" id="KCZ54386.1"/>
    </source>
</evidence>
<keyword evidence="1" id="KW-0812">Transmembrane</keyword>
<accession>A0A062U214</accession>
<proteinExistence type="predicted"/>
<evidence type="ECO:0000313" key="3">
    <source>
        <dbReference type="Proteomes" id="UP000027037"/>
    </source>
</evidence>